<sequence length="566" mass="65956">MNTLPNLIVQYILEHLLKKSDKLIYYVDFIRYYTLISKQWNREIIPKLRLGNITIHTGNRIPIIKKWAHLVNRFDIQHTISIYYFEKLREWTDMIKENITSIAQYPKSNFSLDDHNYFKNINTVKLAINLNYETFKSDLFVPIDNVEYECTLIGHETQLDDLKHDQDLPVVMFNQNFFKSINLYDVTLKHRMPLGKPPILNTKLLHLKINDGAIHHNIINSIFENCGNLETLHLTNVVVVESPVPDVDCLCQVVQNARFSSLKQLVLRIVNPIHFTTIVSLLNNISVSQATLDFRDILYDSIEQVLTSQITNTTIRKMEFVKNTFKPNVKELEYFSFADIWTDKSHLTKIRIHKCFDYSGYLSEMVRLKSIEIHENNTKVNQTAQDTLEAAIKLNIPPLKSIRIVSINYTTSRLQISSKILKFNNHITSVVLNGISLQDCYDIINSDHPSLTKLCVYYLVFSDSSCRDFNKLLIPIQSNRNMKYLALHGTEWGNFNYNIFDFLISILKLNSNYIQLIVPEKGGYQDQHLLSFKQILKSNTTIKQLGTFDKLPEKLSTLFHIHSIKY</sequence>
<dbReference type="EMBL" id="LODT01000022">
    <property type="protein sequence ID" value="KYQ94150.1"/>
    <property type="molecule type" value="Genomic_DNA"/>
</dbReference>
<organism evidence="1 2">
    <name type="scientific">Tieghemostelium lacteum</name>
    <name type="common">Slime mold</name>
    <name type="synonym">Dictyostelium lacteum</name>
    <dbReference type="NCBI Taxonomy" id="361077"/>
    <lineage>
        <taxon>Eukaryota</taxon>
        <taxon>Amoebozoa</taxon>
        <taxon>Evosea</taxon>
        <taxon>Eumycetozoa</taxon>
        <taxon>Dictyostelia</taxon>
        <taxon>Dictyosteliales</taxon>
        <taxon>Raperosteliaceae</taxon>
        <taxon>Tieghemostelium</taxon>
    </lineage>
</organism>
<dbReference type="InParanoid" id="A0A151ZJU1"/>
<proteinExistence type="predicted"/>
<accession>A0A151ZJU1</accession>
<dbReference type="AlphaFoldDB" id="A0A151ZJU1"/>
<evidence type="ECO:0000313" key="1">
    <source>
        <dbReference type="EMBL" id="KYQ94150.1"/>
    </source>
</evidence>
<dbReference type="SUPFAM" id="SSF52047">
    <property type="entry name" value="RNI-like"/>
    <property type="match status" value="1"/>
</dbReference>
<evidence type="ECO:0008006" key="3">
    <source>
        <dbReference type="Google" id="ProtNLM"/>
    </source>
</evidence>
<reference evidence="1 2" key="1">
    <citation type="submission" date="2015-12" db="EMBL/GenBank/DDBJ databases">
        <title>Dictyostelia acquired genes for synthesis and detection of signals that induce cell-type specialization by lateral gene transfer from prokaryotes.</title>
        <authorList>
            <person name="Gloeckner G."/>
            <person name="Schaap P."/>
        </authorList>
    </citation>
    <scope>NUCLEOTIDE SEQUENCE [LARGE SCALE GENOMIC DNA]</scope>
    <source>
        <strain evidence="1 2">TK</strain>
    </source>
</reference>
<gene>
    <name evidence="1" type="ORF">DLAC_04436</name>
</gene>
<dbReference type="Gene3D" id="3.80.10.10">
    <property type="entry name" value="Ribonuclease Inhibitor"/>
    <property type="match status" value="1"/>
</dbReference>
<keyword evidence="2" id="KW-1185">Reference proteome</keyword>
<name>A0A151ZJU1_TIELA</name>
<dbReference type="InterPro" id="IPR032675">
    <property type="entry name" value="LRR_dom_sf"/>
</dbReference>
<protein>
    <recommendedName>
        <fullName evidence="3">F-box domain-containing protein</fullName>
    </recommendedName>
</protein>
<comment type="caution">
    <text evidence="1">The sequence shown here is derived from an EMBL/GenBank/DDBJ whole genome shotgun (WGS) entry which is preliminary data.</text>
</comment>
<dbReference type="Proteomes" id="UP000076078">
    <property type="component" value="Unassembled WGS sequence"/>
</dbReference>
<evidence type="ECO:0000313" key="2">
    <source>
        <dbReference type="Proteomes" id="UP000076078"/>
    </source>
</evidence>